<protein>
    <submittedName>
        <fullName evidence="2">Uncharacterized protein</fullName>
    </submittedName>
</protein>
<organism evidence="2 3">
    <name type="scientific">Pseudoramibacter alactolyticus ATCC 23263</name>
    <dbReference type="NCBI Taxonomy" id="887929"/>
    <lineage>
        <taxon>Bacteria</taxon>
        <taxon>Bacillati</taxon>
        <taxon>Bacillota</taxon>
        <taxon>Clostridia</taxon>
        <taxon>Eubacteriales</taxon>
        <taxon>Eubacteriaceae</taxon>
        <taxon>Pseudoramibacter</taxon>
    </lineage>
</organism>
<dbReference type="HOGENOM" id="CLU_2938123_0_0_9"/>
<dbReference type="EMBL" id="AEQN01000005">
    <property type="protein sequence ID" value="EFV02690.1"/>
    <property type="molecule type" value="Genomic_DNA"/>
</dbReference>
<feature type="compositionally biased region" description="Gly residues" evidence="1">
    <location>
        <begin position="43"/>
        <end position="53"/>
    </location>
</feature>
<gene>
    <name evidence="2" type="ORF">HMP0721_0164</name>
</gene>
<evidence type="ECO:0000256" key="1">
    <source>
        <dbReference type="SAM" id="MobiDB-lite"/>
    </source>
</evidence>
<evidence type="ECO:0000313" key="2">
    <source>
        <dbReference type="EMBL" id="EFV02690.1"/>
    </source>
</evidence>
<name>E6MDT1_9FIRM</name>
<accession>E6MDT1</accession>
<sequence length="60" mass="6226">MFQKSGMPGRGGIRIKVKKMRKRHGVGARDGGQSARRGSAADSGGGFPHGGQIGHLSLLL</sequence>
<feature type="region of interest" description="Disordered" evidence="1">
    <location>
        <begin position="19"/>
        <end position="60"/>
    </location>
</feature>
<feature type="compositionally biased region" description="Low complexity" evidence="1">
    <location>
        <begin position="31"/>
        <end position="42"/>
    </location>
</feature>
<comment type="caution">
    <text evidence="2">The sequence shown here is derived from an EMBL/GenBank/DDBJ whole genome shotgun (WGS) entry which is preliminary data.</text>
</comment>
<keyword evidence="3" id="KW-1185">Reference proteome</keyword>
<proteinExistence type="predicted"/>
<reference evidence="2 3" key="1">
    <citation type="submission" date="2010-12" db="EMBL/GenBank/DDBJ databases">
        <authorList>
            <person name="Muzny D."/>
            <person name="Qin X."/>
            <person name="Deng J."/>
            <person name="Jiang H."/>
            <person name="Liu Y."/>
            <person name="Qu J."/>
            <person name="Song X.-Z."/>
            <person name="Zhang L."/>
            <person name="Thornton R."/>
            <person name="Coyle M."/>
            <person name="Francisco L."/>
            <person name="Jackson L."/>
            <person name="Javaid M."/>
            <person name="Korchina V."/>
            <person name="Kovar C."/>
            <person name="Mata R."/>
            <person name="Mathew T."/>
            <person name="Ngo R."/>
            <person name="Nguyen L."/>
            <person name="Nguyen N."/>
            <person name="Okwuonu G."/>
            <person name="Ongeri F."/>
            <person name="Pham C."/>
            <person name="Simmons D."/>
            <person name="Wilczek-Boney K."/>
            <person name="Hale W."/>
            <person name="Jakkamsetti A."/>
            <person name="Pham P."/>
            <person name="Ruth R."/>
            <person name="San Lucas F."/>
            <person name="Warren J."/>
            <person name="Zhang J."/>
            <person name="Zhao Z."/>
            <person name="Zhou C."/>
            <person name="Zhu D."/>
            <person name="Lee S."/>
            <person name="Bess C."/>
            <person name="Blankenburg K."/>
            <person name="Forbes L."/>
            <person name="Fu Q."/>
            <person name="Gubbala S."/>
            <person name="Hirani K."/>
            <person name="Jayaseelan J.C."/>
            <person name="Lara F."/>
            <person name="Munidasa M."/>
            <person name="Palculict T."/>
            <person name="Patil S."/>
            <person name="Pu L.-L."/>
            <person name="Saada N."/>
            <person name="Tang L."/>
            <person name="Weissenberger G."/>
            <person name="Zhu Y."/>
            <person name="Hemphill L."/>
            <person name="Shang Y."/>
            <person name="Youmans B."/>
            <person name="Ayvaz T."/>
            <person name="Ross M."/>
            <person name="Santibanez J."/>
            <person name="Aqrawi P."/>
            <person name="Gross S."/>
            <person name="Joshi V."/>
            <person name="Fowler G."/>
            <person name="Nazareth L."/>
            <person name="Reid J."/>
            <person name="Worley K."/>
            <person name="Petrosino J."/>
            <person name="Highlander S."/>
            <person name="Gibbs R."/>
        </authorList>
    </citation>
    <scope>NUCLEOTIDE SEQUENCE [LARGE SCALE GENOMIC DNA]</scope>
    <source>
        <strain evidence="2 3">ATCC 23263</strain>
    </source>
</reference>
<dbReference type="AlphaFoldDB" id="E6MDT1"/>
<evidence type="ECO:0000313" key="3">
    <source>
        <dbReference type="Proteomes" id="UP000004754"/>
    </source>
</evidence>
<dbReference type="Proteomes" id="UP000004754">
    <property type="component" value="Unassembled WGS sequence"/>
</dbReference>